<organism evidence="2 3">
    <name type="scientific">Ciona savignyi</name>
    <name type="common">Pacific transparent sea squirt</name>
    <dbReference type="NCBI Taxonomy" id="51511"/>
    <lineage>
        <taxon>Eukaryota</taxon>
        <taxon>Metazoa</taxon>
        <taxon>Chordata</taxon>
        <taxon>Tunicata</taxon>
        <taxon>Ascidiacea</taxon>
        <taxon>Phlebobranchia</taxon>
        <taxon>Cionidae</taxon>
        <taxon>Ciona</taxon>
    </lineage>
</organism>
<reference evidence="2" key="3">
    <citation type="submission" date="2025-09" db="UniProtKB">
        <authorList>
            <consortium name="Ensembl"/>
        </authorList>
    </citation>
    <scope>IDENTIFICATION</scope>
</reference>
<sequence>MVDVEGNILSPGKSDGNDGGGGGVPMHPMHPIQGGPIPMQSGAIPKQENPMTNGYPQRLKKEEPSKMKKQQKVSPNKFKRGETSEALSPLVAECARAVFAAFVWHEGIVHDAMACSSFLKFNRTQRSQIMKHVTKSWSLLQIYLLDRSKIRSQKKEMFFLFNELNFIFLK</sequence>
<dbReference type="AlphaFoldDB" id="H2YTW5"/>
<dbReference type="HOGENOM" id="CLU_1570091_0_0_1"/>
<dbReference type="Proteomes" id="UP000007875">
    <property type="component" value="Unassembled WGS sequence"/>
</dbReference>
<evidence type="ECO:0000313" key="2">
    <source>
        <dbReference type="Ensembl" id="ENSCSAVP00000008775.1"/>
    </source>
</evidence>
<dbReference type="PANTHER" id="PTHR45943">
    <property type="entry name" value="E3 UBIQUITIN-PROTEIN LIGASE MYCBP2"/>
    <property type="match status" value="1"/>
</dbReference>
<keyword evidence="3" id="KW-1185">Reference proteome</keyword>
<dbReference type="Ensembl" id="ENSCSAVT00000008888.1">
    <property type="protein sequence ID" value="ENSCSAVP00000008775.1"/>
    <property type="gene ID" value="ENSCSAVG00000005204.1"/>
</dbReference>
<reference evidence="2" key="2">
    <citation type="submission" date="2025-08" db="UniProtKB">
        <authorList>
            <consortium name="Ensembl"/>
        </authorList>
    </citation>
    <scope>IDENTIFICATION</scope>
</reference>
<dbReference type="InParanoid" id="H2YTW5"/>
<dbReference type="STRING" id="51511.ENSCSAVP00000008775"/>
<dbReference type="GO" id="GO:0008582">
    <property type="term" value="P:regulation of synaptic assembly at neuromuscular junction"/>
    <property type="evidence" value="ECO:0007669"/>
    <property type="project" value="TreeGrafter"/>
</dbReference>
<dbReference type="GO" id="GO:0005634">
    <property type="term" value="C:nucleus"/>
    <property type="evidence" value="ECO:0007669"/>
    <property type="project" value="TreeGrafter"/>
</dbReference>
<dbReference type="GO" id="GO:0061630">
    <property type="term" value="F:ubiquitin protein ligase activity"/>
    <property type="evidence" value="ECO:0007669"/>
    <property type="project" value="TreeGrafter"/>
</dbReference>
<name>H2YTW5_CIOSA</name>
<protein>
    <submittedName>
        <fullName evidence="2">Uncharacterized protein</fullName>
    </submittedName>
</protein>
<dbReference type="eggNOG" id="KOG1428">
    <property type="taxonomic scope" value="Eukaryota"/>
</dbReference>
<proteinExistence type="predicted"/>
<accession>H2YTW5</accession>
<dbReference type="GO" id="GO:0007411">
    <property type="term" value="P:axon guidance"/>
    <property type="evidence" value="ECO:0007669"/>
    <property type="project" value="TreeGrafter"/>
</dbReference>
<reference evidence="3" key="1">
    <citation type="submission" date="2003-08" db="EMBL/GenBank/DDBJ databases">
        <authorList>
            <person name="Birren B."/>
            <person name="Nusbaum C."/>
            <person name="Abebe A."/>
            <person name="Abouelleil A."/>
            <person name="Adekoya E."/>
            <person name="Ait-zahra M."/>
            <person name="Allen N."/>
            <person name="Allen T."/>
            <person name="An P."/>
            <person name="Anderson M."/>
            <person name="Anderson S."/>
            <person name="Arachchi H."/>
            <person name="Armbruster J."/>
            <person name="Bachantsang P."/>
            <person name="Baldwin J."/>
            <person name="Barry A."/>
            <person name="Bayul T."/>
            <person name="Blitshsteyn B."/>
            <person name="Bloom T."/>
            <person name="Blye J."/>
            <person name="Boguslavskiy L."/>
            <person name="Borowsky M."/>
            <person name="Boukhgalter B."/>
            <person name="Brunache A."/>
            <person name="Butler J."/>
            <person name="Calixte N."/>
            <person name="Calvo S."/>
            <person name="Camarata J."/>
            <person name="Campo K."/>
            <person name="Chang J."/>
            <person name="Cheshatsang Y."/>
            <person name="Citroen M."/>
            <person name="Collymore A."/>
            <person name="Considine T."/>
            <person name="Cook A."/>
            <person name="Cooke P."/>
            <person name="Corum B."/>
            <person name="Cuomo C."/>
            <person name="David R."/>
            <person name="Dawoe T."/>
            <person name="Degray S."/>
            <person name="Dodge S."/>
            <person name="Dooley K."/>
            <person name="Dorje P."/>
            <person name="Dorjee K."/>
            <person name="Dorris L."/>
            <person name="Duffey N."/>
            <person name="Dupes A."/>
            <person name="Elkins T."/>
            <person name="Engels R."/>
            <person name="Erickson J."/>
            <person name="Farina A."/>
            <person name="Faro S."/>
            <person name="Ferreira P."/>
            <person name="Fischer H."/>
            <person name="Fitzgerald M."/>
            <person name="Foley K."/>
            <person name="Gage D."/>
            <person name="Galagan J."/>
            <person name="Gearin G."/>
            <person name="Gnerre S."/>
            <person name="Gnirke A."/>
            <person name="Goyette A."/>
            <person name="Graham J."/>
            <person name="Grandbois E."/>
            <person name="Gyaltsen K."/>
            <person name="Hafez N."/>
            <person name="Hagopian D."/>
            <person name="Hagos B."/>
            <person name="Hall J."/>
            <person name="Hatcher B."/>
            <person name="Heller A."/>
            <person name="Higgins H."/>
            <person name="Honan T."/>
            <person name="Horn A."/>
            <person name="Houde N."/>
            <person name="Hughes L."/>
            <person name="Hulme W."/>
            <person name="Husby E."/>
            <person name="Iliev I."/>
            <person name="Jaffe D."/>
            <person name="Jones C."/>
            <person name="Kamal M."/>
            <person name="Kamat A."/>
            <person name="Kamvysselis M."/>
            <person name="Karlsson E."/>
            <person name="Kells C."/>
            <person name="Kieu A."/>
            <person name="Kisner P."/>
            <person name="Kodira C."/>
            <person name="Kulbokas E."/>
            <person name="Labutti K."/>
            <person name="Lama D."/>
            <person name="Landers T."/>
            <person name="Leger J."/>
            <person name="Levine S."/>
            <person name="Lewis D."/>
            <person name="Lewis T."/>
            <person name="Lindblad-toh K."/>
            <person name="Liu X."/>
            <person name="Lokyitsang T."/>
            <person name="Lokyitsang Y."/>
            <person name="Lucien O."/>
            <person name="Lui A."/>
            <person name="Ma L.J."/>
            <person name="Mabbitt R."/>
            <person name="Macdonald J."/>
            <person name="Maclean C."/>
            <person name="Major J."/>
            <person name="Manning J."/>
            <person name="Marabella R."/>
            <person name="Maru K."/>
            <person name="Matthews C."/>
            <person name="Mauceli E."/>
            <person name="Mccarthy M."/>
            <person name="Mcdonough S."/>
            <person name="Mcghee T."/>
            <person name="Meldrim J."/>
            <person name="Meneus L."/>
            <person name="Mesirov J."/>
            <person name="Mihalev A."/>
            <person name="Mihova T."/>
            <person name="Mikkelsen T."/>
            <person name="Mlenga V."/>
            <person name="Moru K."/>
            <person name="Mozes J."/>
            <person name="Mulrain L."/>
            <person name="Munson G."/>
            <person name="Naylor J."/>
            <person name="Newes C."/>
            <person name="Nguyen C."/>
            <person name="Nguyen N."/>
            <person name="Nguyen T."/>
            <person name="Nicol R."/>
            <person name="Nielsen C."/>
            <person name="Nizzari M."/>
            <person name="Norbu C."/>
            <person name="Norbu N."/>
            <person name="O'donnell P."/>
            <person name="Okoawo O."/>
            <person name="O'leary S."/>
            <person name="Omotosho B."/>
            <person name="O'neill K."/>
            <person name="Osman S."/>
            <person name="Parker S."/>
            <person name="Perrin D."/>
            <person name="Phunkhang P."/>
            <person name="Piqani B."/>
            <person name="Purcell S."/>
            <person name="Rachupka T."/>
            <person name="Ramasamy U."/>
            <person name="Rameau R."/>
            <person name="Ray V."/>
            <person name="Raymond C."/>
            <person name="Retta R."/>
            <person name="Richardson S."/>
            <person name="Rise C."/>
            <person name="Rodriguez J."/>
            <person name="Rogers J."/>
            <person name="Rogov P."/>
            <person name="Rutman M."/>
            <person name="Schupbach R."/>
            <person name="Seaman C."/>
            <person name="Settipalli S."/>
            <person name="Sharpe T."/>
            <person name="Sheridan J."/>
            <person name="Sherpa N."/>
            <person name="Shi J."/>
            <person name="Smirnov S."/>
            <person name="Smith C."/>
            <person name="Sougnez C."/>
            <person name="Spencer B."/>
            <person name="Stalker J."/>
            <person name="Stange-thomann N."/>
            <person name="Stavropoulos S."/>
            <person name="Stetson K."/>
            <person name="Stone C."/>
            <person name="Stone S."/>
            <person name="Stubbs M."/>
            <person name="Talamas J."/>
            <person name="Tchuinga P."/>
            <person name="Tenzing P."/>
            <person name="Tesfaye S."/>
            <person name="Theodore J."/>
            <person name="Thoulutsang Y."/>
            <person name="Topham K."/>
            <person name="Towey S."/>
            <person name="Tsamla T."/>
            <person name="Tsomo N."/>
            <person name="Vallee D."/>
            <person name="Vassiliev H."/>
            <person name="Venkataraman V."/>
            <person name="Vinson J."/>
            <person name="Vo A."/>
            <person name="Wade C."/>
            <person name="Wang S."/>
            <person name="Wangchuk T."/>
            <person name="Wangdi T."/>
            <person name="Whittaker C."/>
            <person name="Wilkinson J."/>
            <person name="Wu Y."/>
            <person name="Wyman D."/>
            <person name="Yadav S."/>
            <person name="Yang S."/>
            <person name="Yang X."/>
            <person name="Yeager S."/>
            <person name="Yee E."/>
            <person name="Young G."/>
            <person name="Zainoun J."/>
            <person name="Zembeck L."/>
            <person name="Zimmer A."/>
            <person name="Zody M."/>
            <person name="Lander E."/>
        </authorList>
    </citation>
    <scope>NUCLEOTIDE SEQUENCE [LARGE SCALE GENOMIC DNA]</scope>
</reference>
<feature type="region of interest" description="Disordered" evidence="1">
    <location>
        <begin position="1"/>
        <end position="83"/>
    </location>
</feature>
<dbReference type="PANTHER" id="PTHR45943:SF1">
    <property type="entry name" value="E3 UBIQUITIN-PROTEIN LIGASE MYCBP2"/>
    <property type="match status" value="1"/>
</dbReference>
<dbReference type="GeneTree" id="ENSGT01090000263361"/>
<dbReference type="GO" id="GO:0005886">
    <property type="term" value="C:plasma membrane"/>
    <property type="evidence" value="ECO:0007669"/>
    <property type="project" value="TreeGrafter"/>
</dbReference>
<evidence type="ECO:0000256" key="1">
    <source>
        <dbReference type="SAM" id="MobiDB-lite"/>
    </source>
</evidence>
<evidence type="ECO:0000313" key="3">
    <source>
        <dbReference type="Proteomes" id="UP000007875"/>
    </source>
</evidence>